<name>A0ABD2Y4A1_9GENT</name>
<dbReference type="Gene3D" id="3.30.70.100">
    <property type="match status" value="1"/>
</dbReference>
<dbReference type="GO" id="GO:0016020">
    <property type="term" value="C:membrane"/>
    <property type="evidence" value="ECO:0007669"/>
    <property type="project" value="UniProtKB-SubCell"/>
</dbReference>
<dbReference type="Pfam" id="PF00403">
    <property type="entry name" value="HMA"/>
    <property type="match status" value="1"/>
</dbReference>
<keyword evidence="3" id="KW-0479">Metal-binding</keyword>
<evidence type="ECO:0000259" key="6">
    <source>
        <dbReference type="PROSITE" id="PS50846"/>
    </source>
</evidence>
<evidence type="ECO:0000256" key="3">
    <source>
        <dbReference type="ARBA" id="ARBA00022723"/>
    </source>
</evidence>
<dbReference type="PANTHER" id="PTHR45868">
    <property type="entry name" value="HEAVY METAL-ASSOCIATED ISOPRENYLATED PLANT PROTEIN 33-RELATED"/>
    <property type="match status" value="1"/>
</dbReference>
<evidence type="ECO:0000313" key="8">
    <source>
        <dbReference type="Proteomes" id="UP001630127"/>
    </source>
</evidence>
<dbReference type="CDD" id="cd00371">
    <property type="entry name" value="HMA"/>
    <property type="match status" value="1"/>
</dbReference>
<dbReference type="InterPro" id="IPR006121">
    <property type="entry name" value="HMA_dom"/>
</dbReference>
<evidence type="ECO:0000256" key="1">
    <source>
        <dbReference type="ARBA" id="ARBA00004170"/>
    </source>
</evidence>
<evidence type="ECO:0000256" key="4">
    <source>
        <dbReference type="ARBA" id="ARBA00023289"/>
    </source>
</evidence>
<evidence type="ECO:0000256" key="2">
    <source>
        <dbReference type="ARBA" id="ARBA00022481"/>
    </source>
</evidence>
<proteinExistence type="inferred from homology"/>
<gene>
    <name evidence="7" type="ORF">ACH5RR_036305</name>
</gene>
<dbReference type="InterPro" id="IPR036163">
    <property type="entry name" value="HMA_dom_sf"/>
</dbReference>
<dbReference type="PANTHER" id="PTHR45868:SF19">
    <property type="entry name" value="HEAVY METAL-ASSOCIATED ISOPRENYLATED PLANT PROTEIN 37"/>
    <property type="match status" value="1"/>
</dbReference>
<accession>A0ABD2Y4A1</accession>
<keyword evidence="8" id="KW-1185">Reference proteome</keyword>
<comment type="subcellular location">
    <subcellularLocation>
        <location evidence="1">Membrane</location>
        <topology evidence="1">Peripheral membrane protein</topology>
    </subcellularLocation>
</comment>
<dbReference type="AlphaFoldDB" id="A0ABD2Y4A1"/>
<feature type="domain" description="HMA" evidence="6">
    <location>
        <begin position="12"/>
        <end position="75"/>
    </location>
</feature>
<dbReference type="GO" id="GO:0009626">
    <property type="term" value="P:plant-type hypersensitive response"/>
    <property type="evidence" value="ECO:0007669"/>
    <property type="project" value="UniProtKB-KW"/>
</dbReference>
<keyword evidence="4" id="KW-0636">Prenylation</keyword>
<comment type="caution">
    <text evidence="7">The sequence shown here is derived from an EMBL/GenBank/DDBJ whole genome shotgun (WGS) entry which is preliminary data.</text>
</comment>
<keyword evidence="2" id="KW-0488">Methylation</keyword>
<evidence type="ECO:0000313" key="7">
    <source>
        <dbReference type="EMBL" id="KAL3501856.1"/>
    </source>
</evidence>
<dbReference type="GO" id="GO:0046872">
    <property type="term" value="F:metal ion binding"/>
    <property type="evidence" value="ECO:0007669"/>
    <property type="project" value="UniProtKB-KW"/>
</dbReference>
<dbReference type="SUPFAM" id="SSF55008">
    <property type="entry name" value="HMA, heavy metal-associated domain"/>
    <property type="match status" value="1"/>
</dbReference>
<organism evidence="7 8">
    <name type="scientific">Cinchona calisaya</name>
    <dbReference type="NCBI Taxonomy" id="153742"/>
    <lineage>
        <taxon>Eukaryota</taxon>
        <taxon>Viridiplantae</taxon>
        <taxon>Streptophyta</taxon>
        <taxon>Embryophyta</taxon>
        <taxon>Tracheophyta</taxon>
        <taxon>Spermatophyta</taxon>
        <taxon>Magnoliopsida</taxon>
        <taxon>eudicotyledons</taxon>
        <taxon>Gunneridae</taxon>
        <taxon>Pentapetalae</taxon>
        <taxon>asterids</taxon>
        <taxon>lamiids</taxon>
        <taxon>Gentianales</taxon>
        <taxon>Rubiaceae</taxon>
        <taxon>Cinchonoideae</taxon>
        <taxon>Cinchoneae</taxon>
        <taxon>Cinchona</taxon>
    </lineage>
</organism>
<comment type="similarity">
    <text evidence="5">Belongs to the HIPP family.</text>
</comment>
<evidence type="ECO:0000256" key="5">
    <source>
        <dbReference type="ARBA" id="ARBA00024045"/>
    </source>
</evidence>
<keyword evidence="4" id="KW-0449">Lipoprotein</keyword>
<protein>
    <recommendedName>
        <fullName evidence="6">HMA domain-containing protein</fullName>
    </recommendedName>
</protein>
<sequence length="400" mass="43766">MTKDEDFKLLKIQTCVLRVNIHCDGCKQKVKKLLHRIEGVYQVNIEAEQQKVTVSGERDSATLIKKLVRAGKHAELWSQKSNQNQKQKANCIKEDKNDNGQKHALVKGLEALKNQQKFPINLEEDEDFLDDDDGEEYDDEEGMMFLREKANQINMLRQQGAAMQGNNANNGLGQAMASAAAAASNNSKMNNNAAKKGNHTNQNMGMKANPGGIDPRTLAALKMQNVQFAGAANLNPGGGKMGNDINSMMNLAGFHGNNGPNNFASTGSGGGGIYHQIQPNNHGFMGSSSAGFPAGGMTTGHHPSAMMMNTNGGHQQQHNHPSSSSMLMNLQNKHAMQQPQMMYNRSPYIPTSTGYYYTYGPPIPPYGYYMSTELSYNSNADNSETTHMFNDENTSSCSIM</sequence>
<dbReference type="PROSITE" id="PS50846">
    <property type="entry name" value="HMA_2"/>
    <property type="match status" value="1"/>
</dbReference>
<dbReference type="Proteomes" id="UP001630127">
    <property type="component" value="Unassembled WGS sequence"/>
</dbReference>
<dbReference type="EMBL" id="JBJUIK010000015">
    <property type="protein sequence ID" value="KAL3501856.1"/>
    <property type="molecule type" value="Genomic_DNA"/>
</dbReference>
<reference evidence="7 8" key="1">
    <citation type="submission" date="2024-11" db="EMBL/GenBank/DDBJ databases">
        <title>A near-complete genome assembly of Cinchona calisaya.</title>
        <authorList>
            <person name="Lian D.C."/>
            <person name="Zhao X.W."/>
            <person name="Wei L."/>
        </authorList>
    </citation>
    <scope>NUCLEOTIDE SEQUENCE [LARGE SCALE GENOMIC DNA]</scope>
    <source>
        <tissue evidence="7">Nenye</tissue>
    </source>
</reference>